<organism evidence="2 3">
    <name type="scientific">Caerostris extrusa</name>
    <name type="common">Bark spider</name>
    <name type="synonym">Caerostris bankana</name>
    <dbReference type="NCBI Taxonomy" id="172846"/>
    <lineage>
        <taxon>Eukaryota</taxon>
        <taxon>Metazoa</taxon>
        <taxon>Ecdysozoa</taxon>
        <taxon>Arthropoda</taxon>
        <taxon>Chelicerata</taxon>
        <taxon>Arachnida</taxon>
        <taxon>Araneae</taxon>
        <taxon>Araneomorphae</taxon>
        <taxon>Entelegynae</taxon>
        <taxon>Araneoidea</taxon>
        <taxon>Araneidae</taxon>
        <taxon>Caerostris</taxon>
    </lineage>
</organism>
<protein>
    <submittedName>
        <fullName evidence="2">Uncharacterized protein</fullName>
    </submittedName>
</protein>
<feature type="compositionally biased region" description="Basic and acidic residues" evidence="1">
    <location>
        <begin position="53"/>
        <end position="62"/>
    </location>
</feature>
<dbReference type="AlphaFoldDB" id="A0AAV4Q565"/>
<dbReference type="Proteomes" id="UP001054945">
    <property type="component" value="Unassembled WGS sequence"/>
</dbReference>
<feature type="region of interest" description="Disordered" evidence="1">
    <location>
        <begin position="32"/>
        <end position="78"/>
    </location>
</feature>
<evidence type="ECO:0000313" key="3">
    <source>
        <dbReference type="Proteomes" id="UP001054945"/>
    </source>
</evidence>
<gene>
    <name evidence="2" type="ORF">CEXT_262911</name>
</gene>
<keyword evidence="3" id="KW-1185">Reference proteome</keyword>
<dbReference type="EMBL" id="BPLR01005601">
    <property type="protein sequence ID" value="GIY03599.1"/>
    <property type="molecule type" value="Genomic_DNA"/>
</dbReference>
<comment type="caution">
    <text evidence="2">The sequence shown here is derived from an EMBL/GenBank/DDBJ whole genome shotgun (WGS) entry which is preliminary data.</text>
</comment>
<reference evidence="2 3" key="1">
    <citation type="submission" date="2021-06" db="EMBL/GenBank/DDBJ databases">
        <title>Caerostris extrusa draft genome.</title>
        <authorList>
            <person name="Kono N."/>
            <person name="Arakawa K."/>
        </authorList>
    </citation>
    <scope>NUCLEOTIDE SEQUENCE [LARGE SCALE GENOMIC DNA]</scope>
</reference>
<name>A0AAV4Q565_CAEEX</name>
<evidence type="ECO:0000313" key="2">
    <source>
        <dbReference type="EMBL" id="GIY03599.1"/>
    </source>
</evidence>
<sequence>MHLVNPNVHLPIEGRWWLVFAHRARFMERDPHNTGCWGGEGGQKSRLPLSYQDTKKKAETQNKRVPTVRSPLARAGSL</sequence>
<evidence type="ECO:0000256" key="1">
    <source>
        <dbReference type="SAM" id="MobiDB-lite"/>
    </source>
</evidence>
<accession>A0AAV4Q565</accession>
<proteinExistence type="predicted"/>